<dbReference type="STRING" id="402600.SAMN05216188_104357"/>
<gene>
    <name evidence="3" type="ORF">SAMN05216188_104357</name>
</gene>
<dbReference type="Proteomes" id="UP000199352">
    <property type="component" value="Unassembled WGS sequence"/>
</dbReference>
<evidence type="ECO:0000313" key="3">
    <source>
        <dbReference type="EMBL" id="SEQ69851.1"/>
    </source>
</evidence>
<feature type="domain" description="Pyruvate phosphate dikinase AMP/ATP-binding" evidence="2">
    <location>
        <begin position="1"/>
        <end position="53"/>
    </location>
</feature>
<name>A0A1H9I587_9PSEU</name>
<proteinExistence type="predicted"/>
<reference evidence="4" key="1">
    <citation type="submission" date="2016-10" db="EMBL/GenBank/DDBJ databases">
        <authorList>
            <person name="Varghese N."/>
            <person name="Submissions S."/>
        </authorList>
    </citation>
    <scope>NUCLEOTIDE SEQUENCE [LARGE SCALE GENOMIC DNA]</scope>
    <source>
        <strain evidence="4">CGMCC 4.3525</strain>
    </source>
</reference>
<dbReference type="Gene3D" id="3.30.470.20">
    <property type="entry name" value="ATP-grasp fold, B domain"/>
    <property type="match status" value="1"/>
</dbReference>
<feature type="region of interest" description="Disordered" evidence="1">
    <location>
        <begin position="27"/>
        <end position="80"/>
    </location>
</feature>
<protein>
    <submittedName>
        <fullName evidence="3">Pyruvate, water dikinase</fullName>
    </submittedName>
</protein>
<keyword evidence="3" id="KW-0670">Pyruvate</keyword>
<dbReference type="GO" id="GO:0016301">
    <property type="term" value="F:kinase activity"/>
    <property type="evidence" value="ECO:0007669"/>
    <property type="project" value="UniProtKB-KW"/>
</dbReference>
<dbReference type="EMBL" id="FOFR01000004">
    <property type="protein sequence ID" value="SEQ69851.1"/>
    <property type="molecule type" value="Genomic_DNA"/>
</dbReference>
<accession>A0A1H9I587</accession>
<dbReference type="SUPFAM" id="SSF56059">
    <property type="entry name" value="Glutathione synthetase ATP-binding domain-like"/>
    <property type="match status" value="1"/>
</dbReference>
<dbReference type="InterPro" id="IPR002192">
    <property type="entry name" value="PPDK_AMP/ATP-bd"/>
</dbReference>
<dbReference type="Pfam" id="PF01326">
    <property type="entry name" value="PPDK_N"/>
    <property type="match status" value="1"/>
</dbReference>
<evidence type="ECO:0000256" key="1">
    <source>
        <dbReference type="SAM" id="MobiDB-lite"/>
    </source>
</evidence>
<keyword evidence="3" id="KW-0808">Transferase</keyword>
<keyword evidence="3" id="KW-0418">Kinase</keyword>
<keyword evidence="4" id="KW-1185">Reference proteome</keyword>
<dbReference type="GO" id="GO:0005524">
    <property type="term" value="F:ATP binding"/>
    <property type="evidence" value="ECO:0007669"/>
    <property type="project" value="InterPro"/>
</dbReference>
<organism evidence="3 4">
    <name type="scientific">Lentzea xinjiangensis</name>
    <dbReference type="NCBI Taxonomy" id="402600"/>
    <lineage>
        <taxon>Bacteria</taxon>
        <taxon>Bacillati</taxon>
        <taxon>Actinomycetota</taxon>
        <taxon>Actinomycetes</taxon>
        <taxon>Pseudonocardiales</taxon>
        <taxon>Pseudonocardiaceae</taxon>
        <taxon>Lentzea</taxon>
    </lineage>
</organism>
<sequence>MFTANPVTGKRDQIVIDASPGLGEAVVSGGGTEDVAVGDNTDPCITDRSTRSPPSATRCGSTTARRRTSSGRSTPAVSRT</sequence>
<dbReference type="AlphaFoldDB" id="A0A1H9I587"/>
<evidence type="ECO:0000259" key="2">
    <source>
        <dbReference type="Pfam" id="PF01326"/>
    </source>
</evidence>
<evidence type="ECO:0000313" key="4">
    <source>
        <dbReference type="Proteomes" id="UP000199352"/>
    </source>
</evidence>